<dbReference type="AlphaFoldDB" id="A0A0G3BR62"/>
<keyword evidence="2" id="KW-1185">Reference proteome</keyword>
<sequence length="176" mass="19719">MSFTAEELYESLGNTPRFRGRIHWATRPVFAGLHGHLYLFRQRRAITDAQLAATTHRSGDVEVCLMRMDGIPMIYVSHGGVAAATVFVPDRESGIERFEWVAHTHPLEMGTAQERIAQGATAADRTALERIHERWGQTRSTIVVCRAGRVVRAVPFAIERDGRMPPGTGQLWRPSD</sequence>
<evidence type="ECO:0000313" key="1">
    <source>
        <dbReference type="EMBL" id="AKJ31912.1"/>
    </source>
</evidence>
<proteinExistence type="predicted"/>
<dbReference type="Proteomes" id="UP000035352">
    <property type="component" value="Chromosome"/>
</dbReference>
<reference evidence="1 2" key="1">
    <citation type="submission" date="2015-05" db="EMBL/GenBank/DDBJ databases">
        <authorList>
            <person name="Tang B."/>
            <person name="Yu Y."/>
        </authorList>
    </citation>
    <scope>NUCLEOTIDE SEQUENCE [LARGE SCALE GENOMIC DNA]</scope>
    <source>
        <strain evidence="1 2">DSM 7029</strain>
    </source>
</reference>
<organism evidence="1 2">
    <name type="scientific">Caldimonas brevitalea</name>
    <dbReference type="NCBI Taxonomy" id="413882"/>
    <lineage>
        <taxon>Bacteria</taxon>
        <taxon>Pseudomonadati</taxon>
        <taxon>Pseudomonadota</taxon>
        <taxon>Betaproteobacteria</taxon>
        <taxon>Burkholderiales</taxon>
        <taxon>Sphaerotilaceae</taxon>
        <taxon>Caldimonas</taxon>
    </lineage>
</organism>
<gene>
    <name evidence="1" type="ORF">AAW51_5221</name>
</gene>
<evidence type="ECO:0000313" key="2">
    <source>
        <dbReference type="Proteomes" id="UP000035352"/>
    </source>
</evidence>
<dbReference type="RefSeq" id="WP_047196944.1">
    <property type="nucleotide sequence ID" value="NZ_CP011371.1"/>
</dbReference>
<dbReference type="KEGG" id="pbh:AAW51_5221"/>
<name>A0A0G3BR62_9BURK</name>
<dbReference type="EMBL" id="CP011371">
    <property type="protein sequence ID" value="AKJ31912.1"/>
    <property type="molecule type" value="Genomic_DNA"/>
</dbReference>
<protein>
    <submittedName>
        <fullName evidence="1">Uncharacterized protein</fullName>
    </submittedName>
</protein>
<accession>A0A0G3BR62</accession>